<feature type="compositionally biased region" description="Low complexity" evidence="1">
    <location>
        <begin position="52"/>
        <end position="73"/>
    </location>
</feature>
<organism evidence="4 5">
    <name type="scientific">Luteibacter yeojuensis</name>
    <dbReference type="NCBI Taxonomy" id="345309"/>
    <lineage>
        <taxon>Bacteria</taxon>
        <taxon>Pseudomonadati</taxon>
        <taxon>Pseudomonadota</taxon>
        <taxon>Gammaproteobacteria</taxon>
        <taxon>Lysobacterales</taxon>
        <taxon>Rhodanobacteraceae</taxon>
        <taxon>Luteibacter</taxon>
    </lineage>
</organism>
<feature type="domain" description="DUF4124" evidence="3">
    <location>
        <begin position="9"/>
        <end position="59"/>
    </location>
</feature>
<feature type="region of interest" description="Disordered" evidence="1">
    <location>
        <begin position="31"/>
        <end position="89"/>
    </location>
</feature>
<evidence type="ECO:0000256" key="1">
    <source>
        <dbReference type="SAM" id="MobiDB-lite"/>
    </source>
</evidence>
<sequence length="142" mass="14815">MRRRLALILLVAACPLAFAQAYKWKDAQGVTHYSDSPPPGSAGKVEKIQMKGGVSAPASSGSAPAPARASTAGNPPPGTPVADNPANRAQLCSQLRKNLDVLQKEAVVSMDDGKGGAKQLDAAGRQRQVETTQAQMTLYCKS</sequence>
<dbReference type="Proteomes" id="UP000033651">
    <property type="component" value="Unassembled WGS sequence"/>
</dbReference>
<dbReference type="PATRIC" id="fig|345309.4.peg.3911"/>
<dbReference type="EMBL" id="JZRB01000071">
    <property type="protein sequence ID" value="KJV25425.1"/>
    <property type="molecule type" value="Genomic_DNA"/>
</dbReference>
<reference evidence="4 5" key="1">
    <citation type="submission" date="2015-03" db="EMBL/GenBank/DDBJ databases">
        <title>Draft genome sequence of Luteibacter yeojuensis strain SU11.</title>
        <authorList>
            <person name="Sulaiman J."/>
            <person name="Priya K."/>
            <person name="Chan K.-G."/>
        </authorList>
    </citation>
    <scope>NUCLEOTIDE SEQUENCE [LARGE SCALE GENOMIC DNA]</scope>
    <source>
        <strain evidence="4 5">SU11</strain>
    </source>
</reference>
<feature type="chain" id="PRO_5002462757" description="DUF4124 domain-containing protein" evidence="2">
    <location>
        <begin position="20"/>
        <end position="142"/>
    </location>
</feature>
<proteinExistence type="predicted"/>
<feature type="signal peptide" evidence="2">
    <location>
        <begin position="1"/>
        <end position="19"/>
    </location>
</feature>
<comment type="caution">
    <text evidence="4">The sequence shown here is derived from an EMBL/GenBank/DDBJ whole genome shotgun (WGS) entry which is preliminary data.</text>
</comment>
<evidence type="ECO:0000313" key="5">
    <source>
        <dbReference type="Proteomes" id="UP000033651"/>
    </source>
</evidence>
<gene>
    <name evidence="4" type="ORF">VI08_19585</name>
</gene>
<keyword evidence="2" id="KW-0732">Signal</keyword>
<dbReference type="InterPro" id="IPR025392">
    <property type="entry name" value="DUF4124"/>
</dbReference>
<accession>A0A0F3K2D4</accession>
<name>A0A0F3K2D4_9GAMM</name>
<evidence type="ECO:0000313" key="4">
    <source>
        <dbReference type="EMBL" id="KJV25425.1"/>
    </source>
</evidence>
<evidence type="ECO:0000259" key="3">
    <source>
        <dbReference type="Pfam" id="PF13511"/>
    </source>
</evidence>
<keyword evidence="5" id="KW-1185">Reference proteome</keyword>
<evidence type="ECO:0000256" key="2">
    <source>
        <dbReference type="SAM" id="SignalP"/>
    </source>
</evidence>
<dbReference type="Pfam" id="PF13511">
    <property type="entry name" value="DUF4124"/>
    <property type="match status" value="1"/>
</dbReference>
<protein>
    <recommendedName>
        <fullName evidence="3">DUF4124 domain-containing protein</fullName>
    </recommendedName>
</protein>
<dbReference type="AlphaFoldDB" id="A0A0F3K2D4"/>
<dbReference type="RefSeq" id="WP_045831325.1">
    <property type="nucleotide sequence ID" value="NZ_JZRB01000071.1"/>
</dbReference>